<evidence type="ECO:0000256" key="2">
    <source>
        <dbReference type="ARBA" id="ARBA00012379"/>
    </source>
</evidence>
<evidence type="ECO:0000256" key="4">
    <source>
        <dbReference type="ARBA" id="ARBA00023080"/>
    </source>
</evidence>
<dbReference type="CDD" id="cd07557">
    <property type="entry name" value="trimeric_dUTPase"/>
    <property type="match status" value="1"/>
</dbReference>
<dbReference type="STRING" id="1423739.FC85_GL000887"/>
<dbReference type="EC" id="3.6.1.23" evidence="2"/>
<dbReference type="InterPro" id="IPR036157">
    <property type="entry name" value="dUTPase-like_sf"/>
</dbReference>
<comment type="similarity">
    <text evidence="1">Belongs to the dUTPase family.</text>
</comment>
<evidence type="ECO:0000313" key="8">
    <source>
        <dbReference type="Proteomes" id="UP000052013"/>
    </source>
</evidence>
<dbReference type="GO" id="GO:0006226">
    <property type="term" value="P:dUMP biosynthetic process"/>
    <property type="evidence" value="ECO:0007669"/>
    <property type="project" value="InterPro"/>
</dbReference>
<protein>
    <recommendedName>
        <fullName evidence="2">dUTP diphosphatase</fullName>
        <ecNumber evidence="2">3.6.1.23</ecNumber>
    </recommendedName>
</protein>
<dbReference type="PATRIC" id="fig|1423739.3.peg.935"/>
<dbReference type="GO" id="GO:0004170">
    <property type="term" value="F:dUTP diphosphatase activity"/>
    <property type="evidence" value="ECO:0007669"/>
    <property type="project" value="UniProtKB-EC"/>
</dbReference>
<dbReference type="Pfam" id="PF00692">
    <property type="entry name" value="dUTPase"/>
    <property type="match status" value="1"/>
</dbReference>
<feature type="domain" description="dUTPase-like" evidence="6">
    <location>
        <begin position="75"/>
        <end position="178"/>
    </location>
</feature>
<reference evidence="7 8" key="1">
    <citation type="journal article" date="2015" name="Genome Announc.">
        <title>Expanding the biotechnology potential of lactobacilli through comparative genomics of 213 strains and associated genera.</title>
        <authorList>
            <person name="Sun Z."/>
            <person name="Harris H.M."/>
            <person name="McCann A."/>
            <person name="Guo C."/>
            <person name="Argimon S."/>
            <person name="Zhang W."/>
            <person name="Yang X."/>
            <person name="Jeffery I.B."/>
            <person name="Cooney J.C."/>
            <person name="Kagawa T.F."/>
            <person name="Liu W."/>
            <person name="Song Y."/>
            <person name="Salvetti E."/>
            <person name="Wrobel A."/>
            <person name="Rasinkangas P."/>
            <person name="Parkhill J."/>
            <person name="Rea M.C."/>
            <person name="O'Sullivan O."/>
            <person name="Ritari J."/>
            <person name="Douillard F.P."/>
            <person name="Paul Ross R."/>
            <person name="Yang R."/>
            <person name="Briner A.E."/>
            <person name="Felis G.E."/>
            <person name="de Vos W.M."/>
            <person name="Barrangou R."/>
            <person name="Klaenhammer T.R."/>
            <person name="Caufield P.W."/>
            <person name="Cui Y."/>
            <person name="Zhang H."/>
            <person name="O'Toole P.W."/>
        </authorList>
    </citation>
    <scope>NUCLEOTIDE SEQUENCE [LARGE SCALE GENOMIC DNA]</scope>
    <source>
        <strain evidence="7 8">DSM 14421</strain>
    </source>
</reference>
<dbReference type="GO" id="GO:0000287">
    <property type="term" value="F:magnesium ion binding"/>
    <property type="evidence" value="ECO:0007669"/>
    <property type="project" value="InterPro"/>
</dbReference>
<sequence>MKRGFEIVSKYENKELTVPYRTTNHAAGYDFESAVDMVIPSIWKLNFLKILWAVKHEKKINQESLAKARAVLKPFLIPTGIKAYMQPSEVLIIANRSSNPLKRGLTIPNGIGVIDADYYNNSGNEGEIFVQILNFGIDDITISKGDRIAQGIFMPYLLADQDDGSKAKTRNGGFGSSGK</sequence>
<accession>A0A0R1SCP4</accession>
<proteinExistence type="inferred from homology"/>
<dbReference type="InterPro" id="IPR029054">
    <property type="entry name" value="dUTPase-like"/>
</dbReference>
<dbReference type="Gene3D" id="2.70.40.10">
    <property type="match status" value="1"/>
</dbReference>
<evidence type="ECO:0000259" key="6">
    <source>
        <dbReference type="Pfam" id="PF00692"/>
    </source>
</evidence>
<gene>
    <name evidence="7" type="ORF">FC85_GL000887</name>
</gene>
<dbReference type="RefSeq" id="WP_057865341.1">
    <property type="nucleotide sequence ID" value="NZ_AZEY01000090.1"/>
</dbReference>
<evidence type="ECO:0000256" key="3">
    <source>
        <dbReference type="ARBA" id="ARBA00022801"/>
    </source>
</evidence>
<dbReference type="PANTHER" id="PTHR11241:SF0">
    <property type="entry name" value="DEOXYURIDINE 5'-TRIPHOSPHATE NUCLEOTIDOHYDROLASE"/>
    <property type="match status" value="1"/>
</dbReference>
<evidence type="ECO:0000256" key="1">
    <source>
        <dbReference type="ARBA" id="ARBA00006581"/>
    </source>
</evidence>
<dbReference type="InterPro" id="IPR033704">
    <property type="entry name" value="dUTPase_trimeric"/>
</dbReference>
<dbReference type="Proteomes" id="UP000052013">
    <property type="component" value="Unassembled WGS sequence"/>
</dbReference>
<dbReference type="AlphaFoldDB" id="A0A0R1SCP4"/>
<dbReference type="GO" id="GO:0046081">
    <property type="term" value="P:dUTP catabolic process"/>
    <property type="evidence" value="ECO:0007669"/>
    <property type="project" value="InterPro"/>
</dbReference>
<comment type="caution">
    <text evidence="7">The sequence shown here is derived from an EMBL/GenBank/DDBJ whole genome shotgun (WGS) entry which is preliminary data.</text>
</comment>
<keyword evidence="4" id="KW-0546">Nucleotide metabolism</keyword>
<dbReference type="SUPFAM" id="SSF51283">
    <property type="entry name" value="dUTPase-like"/>
    <property type="match status" value="1"/>
</dbReference>
<organism evidence="7 8">
    <name type="scientific">Lentilactobacillus diolivorans DSM 14421</name>
    <dbReference type="NCBI Taxonomy" id="1423739"/>
    <lineage>
        <taxon>Bacteria</taxon>
        <taxon>Bacillati</taxon>
        <taxon>Bacillota</taxon>
        <taxon>Bacilli</taxon>
        <taxon>Lactobacillales</taxon>
        <taxon>Lactobacillaceae</taxon>
        <taxon>Lentilactobacillus</taxon>
    </lineage>
</organism>
<evidence type="ECO:0000256" key="5">
    <source>
        <dbReference type="ARBA" id="ARBA00047686"/>
    </source>
</evidence>
<dbReference type="EMBL" id="AZEY01000090">
    <property type="protein sequence ID" value="KRL64378.1"/>
    <property type="molecule type" value="Genomic_DNA"/>
</dbReference>
<dbReference type="InterPro" id="IPR008181">
    <property type="entry name" value="dUTPase"/>
</dbReference>
<dbReference type="PANTHER" id="PTHR11241">
    <property type="entry name" value="DEOXYURIDINE 5'-TRIPHOSPHATE NUCLEOTIDOHYDROLASE"/>
    <property type="match status" value="1"/>
</dbReference>
<evidence type="ECO:0000313" key="7">
    <source>
        <dbReference type="EMBL" id="KRL64378.1"/>
    </source>
</evidence>
<name>A0A0R1SCP4_9LACO</name>
<comment type="catalytic activity">
    <reaction evidence="5">
        <text>dUTP + H2O = dUMP + diphosphate + H(+)</text>
        <dbReference type="Rhea" id="RHEA:10248"/>
        <dbReference type="ChEBI" id="CHEBI:15377"/>
        <dbReference type="ChEBI" id="CHEBI:15378"/>
        <dbReference type="ChEBI" id="CHEBI:33019"/>
        <dbReference type="ChEBI" id="CHEBI:61555"/>
        <dbReference type="ChEBI" id="CHEBI:246422"/>
        <dbReference type="EC" id="3.6.1.23"/>
    </reaction>
</comment>
<keyword evidence="3" id="KW-0378">Hydrolase</keyword>